<dbReference type="GO" id="GO:0016887">
    <property type="term" value="F:ATP hydrolysis activity"/>
    <property type="evidence" value="ECO:0007669"/>
    <property type="project" value="UniProtKB-UniRule"/>
</dbReference>
<dbReference type="EC" id="3.4.21.53" evidence="9 10"/>
<evidence type="ECO:0000256" key="1">
    <source>
        <dbReference type="ARBA" id="ARBA00004496"/>
    </source>
</evidence>
<dbReference type="InterPro" id="IPR046336">
    <property type="entry name" value="Lon_prtase_N_sf"/>
</dbReference>
<dbReference type="InterPro" id="IPR027417">
    <property type="entry name" value="P-loop_NTPase"/>
</dbReference>
<dbReference type="InterPro" id="IPR004815">
    <property type="entry name" value="Lon_bac/euk-typ"/>
</dbReference>
<evidence type="ECO:0000256" key="13">
    <source>
        <dbReference type="PROSITE-ProRule" id="PRU01122"/>
    </source>
</evidence>
<comment type="subunit">
    <text evidence="9 10">Homohexamer. Organized in a ring with a central cavity.</text>
</comment>
<evidence type="ECO:0000256" key="11">
    <source>
        <dbReference type="PIRSR" id="PIRSR001174-1"/>
    </source>
</evidence>
<name>A0A7C2TFM2_9BACT</name>
<organism evidence="18">
    <name type="scientific">Desulfurivibrio alkaliphilus</name>
    <dbReference type="NCBI Taxonomy" id="427923"/>
    <lineage>
        <taxon>Bacteria</taxon>
        <taxon>Pseudomonadati</taxon>
        <taxon>Thermodesulfobacteriota</taxon>
        <taxon>Desulfobulbia</taxon>
        <taxon>Desulfobulbales</taxon>
        <taxon>Desulfobulbaceae</taxon>
        <taxon>Desulfurivibrio</taxon>
    </lineage>
</organism>
<dbReference type="Proteomes" id="UP000885986">
    <property type="component" value="Unassembled WGS sequence"/>
</dbReference>
<protein>
    <recommendedName>
        <fullName evidence="9 10">Lon protease</fullName>
        <ecNumber evidence="9 10">3.4.21.53</ecNumber>
    </recommendedName>
    <alternativeName>
        <fullName evidence="9">ATP-dependent protease La</fullName>
    </alternativeName>
</protein>
<dbReference type="PRINTS" id="PR00830">
    <property type="entry name" value="ENDOLAPTASE"/>
</dbReference>
<dbReference type="PANTHER" id="PTHR10046">
    <property type="entry name" value="ATP DEPENDENT LON PROTEASE FAMILY MEMBER"/>
    <property type="match status" value="1"/>
</dbReference>
<evidence type="ECO:0000256" key="7">
    <source>
        <dbReference type="ARBA" id="ARBA00022840"/>
    </source>
</evidence>
<dbReference type="Gene3D" id="1.10.8.60">
    <property type="match status" value="1"/>
</dbReference>
<sequence length="808" mass="89628">MSDKEQDSKRINPANLPVPDELPVLPLHGFVFFPGMGFPMQISHPSSKQLVDDAILKHRLVAVVTHRRVEEEASAGGEGDSEAVIDPTRGGEGRVPNPDHLYPVGVVGYIHKLVKSEDGVYQVLISAVKKLRLVEFTQREPYLVAKVVQVPMEEEGDQEVEAMLLNLRNQFKRMAELGGAPAELAMTVNALTNPFYLAYLVVSQVGLSLEEEEEILEIDDLKTLLNRVGRELNKKLETVEMSHEIQKNIKQDMDKKQREFYLREQLKAIRKELGEEDENLDLKELREKLAETELPEEARKTAEKELNRLGRISPSSPEYTVSRTYLDWILDLPWLKASEDNLDIKRAASIMDEEHYGLEKIKKRIVEFLAVRKLKQDMHGPILCFVGPPGVGKTSLGQSIARSMGRKFVRISLGGVRDEAEIRGHRRTYIGALPGRIIQSLRKAGTSNPLFMLDEVDKLGMDFRGDPSSALLEVLDPEQNFSFSDHYLEIPFDLSKVMFITTANLLDNIPGPLRDRMEVIELSGYTEDEKLHIARRHLLPKQMDAHALSADDLKLSDETLREIIRSYTREAGVRNMEREIGGVCRGVARKIVEGHSGLIEVEVADLAEYLGPARFFSESQARTWGPGLATGLAWTPVGGALLFVETAKMKGKGGLNLTGKLGEVMKESASAALTYIRSHAKELGIDEKVFAQSDIHVHVPEGAIPKDGPSAGVAMVVSLVSLFTSKPVNRDLAMTGEITLRGDVLPVGGIKEKVLAAVRAGIHEVILPKINEKDLVDLPASAREALKVHLVHDINEALQVALTAGGKK</sequence>
<keyword evidence="5 9" id="KW-0378">Hydrolase</keyword>
<evidence type="ECO:0000259" key="16">
    <source>
        <dbReference type="PROSITE" id="PS51786"/>
    </source>
</evidence>
<evidence type="ECO:0000256" key="15">
    <source>
        <dbReference type="SAM" id="MobiDB-lite"/>
    </source>
</evidence>
<evidence type="ECO:0000256" key="6">
    <source>
        <dbReference type="ARBA" id="ARBA00022825"/>
    </source>
</evidence>
<feature type="domain" description="Lon N-terminal" evidence="17">
    <location>
        <begin position="22"/>
        <end position="236"/>
    </location>
</feature>
<feature type="active site" evidence="9 11">
    <location>
        <position position="753"/>
    </location>
</feature>
<evidence type="ECO:0000256" key="14">
    <source>
        <dbReference type="RuleBase" id="RU000591"/>
    </source>
</evidence>
<dbReference type="CDD" id="cd19500">
    <property type="entry name" value="RecA-like_Lon"/>
    <property type="match status" value="1"/>
</dbReference>
<evidence type="ECO:0000256" key="4">
    <source>
        <dbReference type="ARBA" id="ARBA00022741"/>
    </source>
</evidence>
<evidence type="ECO:0000256" key="10">
    <source>
        <dbReference type="PIRNR" id="PIRNR001174"/>
    </source>
</evidence>
<dbReference type="GO" id="GO:0043565">
    <property type="term" value="F:sequence-specific DNA binding"/>
    <property type="evidence" value="ECO:0007669"/>
    <property type="project" value="UniProtKB-UniRule"/>
</dbReference>
<dbReference type="Pfam" id="PF05362">
    <property type="entry name" value="Lon_C"/>
    <property type="match status" value="1"/>
</dbReference>
<dbReference type="GO" id="GO:0004176">
    <property type="term" value="F:ATP-dependent peptidase activity"/>
    <property type="evidence" value="ECO:0007669"/>
    <property type="project" value="UniProtKB-UniRule"/>
</dbReference>
<proteinExistence type="evidence at transcript level"/>
<feature type="binding site" evidence="9 12">
    <location>
        <begin position="387"/>
        <end position="394"/>
    </location>
    <ligand>
        <name>ATP</name>
        <dbReference type="ChEBI" id="CHEBI:30616"/>
    </ligand>
</feature>
<keyword evidence="6 9" id="KW-0720">Serine protease</keyword>
<comment type="caution">
    <text evidence="18">The sequence shown here is derived from an EMBL/GenBank/DDBJ whole genome shotgun (WGS) entry which is preliminary data.</text>
</comment>
<dbReference type="InterPro" id="IPR014721">
    <property type="entry name" value="Ribsml_uS5_D2-typ_fold_subgr"/>
</dbReference>
<dbReference type="PROSITE" id="PS51787">
    <property type="entry name" value="LON_N"/>
    <property type="match status" value="1"/>
</dbReference>
<dbReference type="Pfam" id="PF22667">
    <property type="entry name" value="Lon_lid"/>
    <property type="match status" value="1"/>
</dbReference>
<feature type="region of interest" description="Disordered" evidence="15">
    <location>
        <begin position="71"/>
        <end position="97"/>
    </location>
</feature>
<dbReference type="FunFam" id="3.40.50.300:FF:000382">
    <property type="entry name" value="Lon protease homolog 2, peroxisomal"/>
    <property type="match status" value="1"/>
</dbReference>
<evidence type="ECO:0000256" key="5">
    <source>
        <dbReference type="ARBA" id="ARBA00022801"/>
    </source>
</evidence>
<keyword evidence="7 9" id="KW-0067">ATP-binding</keyword>
<dbReference type="InterPro" id="IPR027543">
    <property type="entry name" value="Lon_bac"/>
</dbReference>
<accession>A0A7C2TFM2</accession>
<evidence type="ECO:0000256" key="2">
    <source>
        <dbReference type="ARBA" id="ARBA00022490"/>
    </source>
</evidence>
<comment type="catalytic activity">
    <reaction evidence="9 10 13">
        <text>Hydrolysis of proteins in presence of ATP.</text>
        <dbReference type="EC" id="3.4.21.53"/>
    </reaction>
</comment>
<dbReference type="InterPro" id="IPR015947">
    <property type="entry name" value="PUA-like_sf"/>
</dbReference>
<dbReference type="SUPFAM" id="SSF88697">
    <property type="entry name" value="PUA domain-like"/>
    <property type="match status" value="1"/>
</dbReference>
<dbReference type="PIRSF" id="PIRSF001174">
    <property type="entry name" value="Lon_proteas"/>
    <property type="match status" value="1"/>
</dbReference>
<dbReference type="GO" id="GO:0004252">
    <property type="term" value="F:serine-type endopeptidase activity"/>
    <property type="evidence" value="ECO:0007669"/>
    <property type="project" value="UniProtKB-UniRule"/>
</dbReference>
<dbReference type="GO" id="GO:0005737">
    <property type="term" value="C:cytoplasm"/>
    <property type="evidence" value="ECO:0007669"/>
    <property type="project" value="UniProtKB-SubCell"/>
</dbReference>
<dbReference type="SMART" id="SM00464">
    <property type="entry name" value="LON"/>
    <property type="match status" value="1"/>
</dbReference>
<comment type="similarity">
    <text evidence="9 10 13 14">Belongs to the peptidase S16 family.</text>
</comment>
<dbReference type="GO" id="GO:0005524">
    <property type="term" value="F:ATP binding"/>
    <property type="evidence" value="ECO:0007669"/>
    <property type="project" value="UniProtKB-UniRule"/>
</dbReference>
<dbReference type="SUPFAM" id="SSF52540">
    <property type="entry name" value="P-loop containing nucleoside triphosphate hydrolases"/>
    <property type="match status" value="1"/>
</dbReference>
<gene>
    <name evidence="9 18" type="primary">lon</name>
    <name evidence="18" type="ORF">ENN98_01285</name>
</gene>
<dbReference type="Gene3D" id="3.30.230.10">
    <property type="match status" value="1"/>
</dbReference>
<feature type="domain" description="Lon proteolytic" evidence="16">
    <location>
        <begin position="623"/>
        <end position="804"/>
    </location>
</feature>
<dbReference type="InterPro" id="IPR003593">
    <property type="entry name" value="AAA+_ATPase"/>
</dbReference>
<dbReference type="InterPro" id="IPR008268">
    <property type="entry name" value="Peptidase_S16_AS"/>
</dbReference>
<dbReference type="Gene3D" id="2.30.130.40">
    <property type="entry name" value="LON domain-like"/>
    <property type="match status" value="1"/>
</dbReference>
<dbReference type="EMBL" id="DSDS01000030">
    <property type="protein sequence ID" value="HET97340.1"/>
    <property type="molecule type" value="Genomic_DNA"/>
</dbReference>
<dbReference type="InterPro" id="IPR003959">
    <property type="entry name" value="ATPase_AAA_core"/>
</dbReference>
<dbReference type="InterPro" id="IPR027065">
    <property type="entry name" value="Lon_Prtase"/>
</dbReference>
<comment type="subcellular location">
    <subcellularLocation>
        <location evidence="1 9 10">Cytoplasm</location>
    </subcellularLocation>
</comment>
<keyword evidence="2 9" id="KW-0963">Cytoplasm</keyword>
<dbReference type="NCBIfam" id="TIGR00763">
    <property type="entry name" value="lon"/>
    <property type="match status" value="1"/>
</dbReference>
<dbReference type="Pfam" id="PF00004">
    <property type="entry name" value="AAA"/>
    <property type="match status" value="1"/>
</dbReference>
<reference evidence="18" key="1">
    <citation type="journal article" date="2020" name="mSystems">
        <title>Genome- and Community-Level Interaction Insights into Carbon Utilization and Element Cycling Functions of Hydrothermarchaeota in Hydrothermal Sediment.</title>
        <authorList>
            <person name="Zhou Z."/>
            <person name="Liu Y."/>
            <person name="Xu W."/>
            <person name="Pan J."/>
            <person name="Luo Z.H."/>
            <person name="Li M."/>
        </authorList>
    </citation>
    <scope>NUCLEOTIDE SEQUENCE [LARGE SCALE GENOMIC DNA]</scope>
    <source>
        <strain evidence="18">SpSt-1224</strain>
    </source>
</reference>
<dbReference type="HAMAP" id="MF_01973">
    <property type="entry name" value="lon_bact"/>
    <property type="match status" value="1"/>
</dbReference>
<dbReference type="InterPro" id="IPR003111">
    <property type="entry name" value="Lon_prtase_N"/>
</dbReference>
<evidence type="ECO:0000256" key="3">
    <source>
        <dbReference type="ARBA" id="ARBA00022670"/>
    </source>
</evidence>
<dbReference type="AlphaFoldDB" id="A0A7C2TFM2"/>
<dbReference type="Gene3D" id="1.20.5.5270">
    <property type="match status" value="1"/>
</dbReference>
<dbReference type="FunFam" id="1.20.5.5270:FF:000002">
    <property type="entry name" value="Lon protease homolog"/>
    <property type="match status" value="1"/>
</dbReference>
<dbReference type="SUPFAM" id="SSF54211">
    <property type="entry name" value="Ribosomal protein S5 domain 2-like"/>
    <property type="match status" value="1"/>
</dbReference>
<dbReference type="PROSITE" id="PS51786">
    <property type="entry name" value="LON_PROTEOLYTIC"/>
    <property type="match status" value="1"/>
</dbReference>
<dbReference type="InterPro" id="IPR008269">
    <property type="entry name" value="Lon_proteolytic"/>
</dbReference>
<dbReference type="GO" id="GO:0006515">
    <property type="term" value="P:protein quality control for misfolded or incompletely synthesized proteins"/>
    <property type="evidence" value="ECO:0007669"/>
    <property type="project" value="UniProtKB-UniRule"/>
</dbReference>
<evidence type="ECO:0000259" key="17">
    <source>
        <dbReference type="PROSITE" id="PS51787"/>
    </source>
</evidence>
<dbReference type="SMART" id="SM00382">
    <property type="entry name" value="AAA"/>
    <property type="match status" value="1"/>
</dbReference>
<evidence type="ECO:0000256" key="9">
    <source>
        <dbReference type="HAMAP-Rule" id="MF_01973"/>
    </source>
</evidence>
<dbReference type="Pfam" id="PF02190">
    <property type="entry name" value="LON_substr_bdg"/>
    <property type="match status" value="1"/>
</dbReference>
<keyword evidence="3 9" id="KW-0645">Protease</keyword>
<keyword evidence="4 9" id="KW-0547">Nucleotide-binding</keyword>
<dbReference type="GO" id="GO:0034605">
    <property type="term" value="P:cellular response to heat"/>
    <property type="evidence" value="ECO:0007669"/>
    <property type="project" value="UniProtKB-UniRule"/>
</dbReference>
<evidence type="ECO:0000256" key="8">
    <source>
        <dbReference type="ARBA" id="ARBA00023016"/>
    </source>
</evidence>
<comment type="function">
    <text evidence="9">ATP-dependent serine protease that mediates the selective degradation of mutant and abnormal proteins as well as certain short-lived regulatory proteins. Required for cellular homeostasis and for survival from DNA damage and developmental changes induced by stress. Degrades polypeptides processively to yield small peptide fragments that are 5 to 10 amino acids long. Binds to DNA in a double-stranded, site-specific manner.</text>
</comment>
<dbReference type="InterPro" id="IPR054594">
    <property type="entry name" value="Lon_lid"/>
</dbReference>
<dbReference type="Gene3D" id="1.20.58.1480">
    <property type="match status" value="1"/>
</dbReference>
<feature type="active site" evidence="9 11">
    <location>
        <position position="710"/>
    </location>
</feature>
<comment type="induction">
    <text evidence="9">By heat shock.</text>
</comment>
<evidence type="ECO:0000313" key="18">
    <source>
        <dbReference type="EMBL" id="HET97340.1"/>
    </source>
</evidence>
<keyword evidence="8 9" id="KW-0346">Stress response</keyword>
<evidence type="ECO:0000256" key="12">
    <source>
        <dbReference type="PIRSR" id="PIRSR001174-2"/>
    </source>
</evidence>
<dbReference type="InterPro" id="IPR020568">
    <property type="entry name" value="Ribosomal_Su5_D2-typ_SF"/>
</dbReference>
<dbReference type="Gene3D" id="3.40.50.300">
    <property type="entry name" value="P-loop containing nucleotide triphosphate hydrolases"/>
    <property type="match status" value="1"/>
</dbReference>
<dbReference type="PROSITE" id="PS01046">
    <property type="entry name" value="LON_SER"/>
    <property type="match status" value="1"/>
</dbReference>